<dbReference type="EMBL" id="RXIL01000136">
    <property type="protein sequence ID" value="RZN67477.1"/>
    <property type="molecule type" value="Genomic_DNA"/>
</dbReference>
<dbReference type="Pfam" id="PF13620">
    <property type="entry name" value="CarboxypepD_reg"/>
    <property type="match status" value="1"/>
</dbReference>
<keyword evidence="1" id="KW-0378">Hydrolase</keyword>
<dbReference type="Proteomes" id="UP000320766">
    <property type="component" value="Unassembled WGS sequence"/>
</dbReference>
<proteinExistence type="predicted"/>
<reference evidence="1 2" key="1">
    <citation type="journal article" date="2019" name="Nat. Microbiol.">
        <title>Wide diversity of methane and short-chain alkane metabolisms in uncultured archaea.</title>
        <authorList>
            <person name="Borrel G."/>
            <person name="Adam P.S."/>
            <person name="McKay L.J."/>
            <person name="Chen L.X."/>
            <person name="Sierra-Garcia I.N."/>
            <person name="Sieber C.M."/>
            <person name="Letourneur Q."/>
            <person name="Ghozlane A."/>
            <person name="Andersen G.L."/>
            <person name="Li W.J."/>
            <person name="Hallam S.J."/>
            <person name="Muyzer G."/>
            <person name="de Oliveira V.M."/>
            <person name="Inskeep W.P."/>
            <person name="Banfield J.F."/>
            <person name="Gribaldo S."/>
        </authorList>
    </citation>
    <scope>NUCLEOTIDE SEQUENCE [LARGE SCALE GENOMIC DNA]</scope>
    <source>
        <strain evidence="1">NM1b</strain>
    </source>
</reference>
<dbReference type="AlphaFoldDB" id="A0A520KUZ9"/>
<comment type="caution">
    <text evidence="1">The sequence shown here is derived from an EMBL/GenBank/DDBJ whole genome shotgun (WGS) entry which is preliminary data.</text>
</comment>
<sequence length="148" mass="15777">MKGFILILVAALLISAISVPTSVALETKTDAEGIYTFSGLPPGTYTITATAWGPPESIAKKFGIKQAEGVGEITVALKEGEYVSKDIVLRLNKDNKMDVTPVEIGEGEGSISGKVLWKIPGIGLTVSVPSKLCEMKILITRYESSNTY</sequence>
<gene>
    <name evidence="1" type="ORF">EF807_07580</name>
</gene>
<keyword evidence="1" id="KW-0645">Protease</keyword>
<name>A0A520KUZ9_9EURY</name>
<dbReference type="GO" id="GO:0004180">
    <property type="term" value="F:carboxypeptidase activity"/>
    <property type="evidence" value="ECO:0007669"/>
    <property type="project" value="UniProtKB-KW"/>
</dbReference>
<evidence type="ECO:0000313" key="2">
    <source>
        <dbReference type="Proteomes" id="UP000320766"/>
    </source>
</evidence>
<accession>A0A520KUZ9</accession>
<organism evidence="1 2">
    <name type="scientific">Candidatus Methanolliviera hydrocarbonicum</name>
    <dbReference type="NCBI Taxonomy" id="2491085"/>
    <lineage>
        <taxon>Archaea</taxon>
        <taxon>Methanobacteriati</taxon>
        <taxon>Methanobacteriota</taxon>
        <taxon>Candidatus Methanoliparia</taxon>
        <taxon>Candidatus Methanoliparales</taxon>
        <taxon>Candidatus Methanollivieraceae</taxon>
        <taxon>Candidatus Methanolliviera</taxon>
    </lineage>
</organism>
<evidence type="ECO:0000313" key="1">
    <source>
        <dbReference type="EMBL" id="RZN67477.1"/>
    </source>
</evidence>
<keyword evidence="1" id="KW-0121">Carboxypeptidase</keyword>
<protein>
    <submittedName>
        <fullName evidence="1">Carboxypeptidase regulatory-like domain-containing protein</fullName>
    </submittedName>
</protein>
<dbReference type="Gene3D" id="2.60.40.1120">
    <property type="entry name" value="Carboxypeptidase-like, regulatory domain"/>
    <property type="match status" value="1"/>
</dbReference>
<dbReference type="SUPFAM" id="SSF117074">
    <property type="entry name" value="Hypothetical protein PA1324"/>
    <property type="match status" value="1"/>
</dbReference>